<accession>A0A4Q0P8V5</accession>
<reference evidence="1 2" key="1">
    <citation type="submission" date="2018-07" db="EMBL/GenBank/DDBJ databases">
        <title>Leeuwenhoekiella genomics.</title>
        <authorList>
            <person name="Tahon G."/>
            <person name="Willems A."/>
        </authorList>
    </citation>
    <scope>NUCLEOTIDE SEQUENCE [LARGE SCALE GENOMIC DNA]</scope>
    <source>
        <strain evidence="1 2">LMG 22550</strain>
    </source>
</reference>
<dbReference type="Proteomes" id="UP000289238">
    <property type="component" value="Unassembled WGS sequence"/>
</dbReference>
<sequence>MTVKKINLKAYESVAPIKQYKWQQMEKVVIIADTVQ</sequence>
<gene>
    <name evidence="1" type="ORF">DSM00_1901</name>
</gene>
<dbReference type="AlphaFoldDB" id="A0A4Q0P8V5"/>
<evidence type="ECO:0000313" key="2">
    <source>
        <dbReference type="Proteomes" id="UP000289238"/>
    </source>
</evidence>
<name>A0A4Q0P8V5_9FLAO</name>
<comment type="caution">
    <text evidence="1">The sequence shown here is derived from an EMBL/GenBank/DDBJ whole genome shotgun (WGS) entry which is preliminary data.</text>
</comment>
<evidence type="ECO:0000313" key="1">
    <source>
        <dbReference type="EMBL" id="RXG22798.1"/>
    </source>
</evidence>
<dbReference type="EMBL" id="QOVM01000003">
    <property type="protein sequence ID" value="RXG22798.1"/>
    <property type="molecule type" value="Genomic_DNA"/>
</dbReference>
<keyword evidence="2" id="KW-1185">Reference proteome</keyword>
<protein>
    <submittedName>
        <fullName evidence="1">Uncharacterized protein</fullName>
    </submittedName>
</protein>
<organism evidence="1 2">
    <name type="scientific">Leeuwenhoekiella aequorea</name>
    <dbReference type="NCBI Taxonomy" id="283736"/>
    <lineage>
        <taxon>Bacteria</taxon>
        <taxon>Pseudomonadati</taxon>
        <taxon>Bacteroidota</taxon>
        <taxon>Flavobacteriia</taxon>
        <taxon>Flavobacteriales</taxon>
        <taxon>Flavobacteriaceae</taxon>
        <taxon>Leeuwenhoekiella</taxon>
    </lineage>
</organism>
<proteinExistence type="predicted"/>